<accession>A0ACB8WRU5</accession>
<dbReference type="Proteomes" id="UP000831701">
    <property type="component" value="Chromosome 6"/>
</dbReference>
<name>A0ACB8WRU5_9TELE</name>
<evidence type="ECO:0000313" key="1">
    <source>
        <dbReference type="EMBL" id="KAI3370752.1"/>
    </source>
</evidence>
<organism evidence="1 2">
    <name type="scientific">Scortum barcoo</name>
    <name type="common">barcoo grunter</name>
    <dbReference type="NCBI Taxonomy" id="214431"/>
    <lineage>
        <taxon>Eukaryota</taxon>
        <taxon>Metazoa</taxon>
        <taxon>Chordata</taxon>
        <taxon>Craniata</taxon>
        <taxon>Vertebrata</taxon>
        <taxon>Euteleostomi</taxon>
        <taxon>Actinopterygii</taxon>
        <taxon>Neopterygii</taxon>
        <taxon>Teleostei</taxon>
        <taxon>Neoteleostei</taxon>
        <taxon>Acanthomorphata</taxon>
        <taxon>Eupercaria</taxon>
        <taxon>Centrarchiformes</taxon>
        <taxon>Terapontoidei</taxon>
        <taxon>Terapontidae</taxon>
        <taxon>Scortum</taxon>
    </lineage>
</organism>
<gene>
    <name evidence="1" type="ORF">L3Q82_007296</name>
</gene>
<evidence type="ECO:0000313" key="2">
    <source>
        <dbReference type="Proteomes" id="UP000831701"/>
    </source>
</evidence>
<reference evidence="1" key="1">
    <citation type="submission" date="2022-04" db="EMBL/GenBank/DDBJ databases">
        <title>Jade perch genome.</title>
        <authorList>
            <person name="Chao B."/>
        </authorList>
    </citation>
    <scope>NUCLEOTIDE SEQUENCE</scope>
    <source>
        <strain evidence="1">CB-2022</strain>
    </source>
</reference>
<dbReference type="EMBL" id="CM041536">
    <property type="protein sequence ID" value="KAI3370752.1"/>
    <property type="molecule type" value="Genomic_DNA"/>
</dbReference>
<sequence>MERVIDGEGGEGGGGGGWRGGGRGGGGGKWIEKRSRDHVAAARLRGRERKSLTEKQKDDEQEENSEREGMNHESNKSPSLGMISTATRTTATVSPLSPLTNGNAVAQSANSGFAAALRKLAKQAEDPRGSAISGESSPVSSPATSHNSPVTTPKRGALGPLLGQTRGHGVPSTPPVVTIAPTKTSNGLWRADGRQVEPSVQGLNRERLGADNTQQDKRTPPTPSPHPLAHPFGLTPSSVMQDPRIQSLSLPGQMHPVVPSGAVPEEYLRALRPFATSDDLRLTSLPLSLDPAAAAHAAAAAAYYHPAYLHHPLSLPSSTLCLQGALSLLSTLLPSTCTCLEALRYPAELNHTALAERLQMENELHASERDSKSVNERKKGSARLGWNESGSGTGEREREEERGRERERELDRQKERQRERQQQMVRAAESHYLAELQARRAPPEDRARPGERLTPNRLGTYTRTHTDKTKESEHPSFPAPKPLSLQPVLHSSRGSIPHPVPSLVPSHLGKHHAPAAAATGGIHGALAAAMMTQRANEAAWLTRQRGQGQEREGPPEMGLRSPGKGVEPRRDSQRTNSVHHNPAIKDIPPCLGAPPPLISPKVPHNPPPTTLWNPASLVDTPADSRRKLNPPTPPSRPPPGLTRADRPPLSWGDKLEEGGRRRVEVSERYTLMRGASLQETGSWSKAEQDRAIQSLYHQHHISNLHQRSCAPPSSPGTCTDPGGRCQAASPPPERERQSQPPDSMLVYDEVLQQHRRLLSKLDLEEKRRREAREGGFYYDMDESYDESDEEEVKAHLRRVTEQPPLKLDTSSEKLDFLHVCGLTTRAHRDELLARKRRKRRRMMRERSLSPPAVQGKKKASSPSTPTAPLTTPYTAEQMDSTPELLEKKDFLHMFNLSHVSPQQRRDKERTEELLRAIQRKTVTLDTLRYNPLPPCSSPPAPSTGDSSSAPLPCQSNGHLYPDSPSPSPPHVHKPKHLLHNEAFKPSTDVHVPRIPPPLTLHHEKEIMEPNKKLQGLQNGVVASPQKKEPNSVHNGRIRPWERFTPEAFAQHFHQAVLQSTHNTLQNKGVSNCAPEAERSLPHNIAQLKSSTLNHAPHHAHVNGHHFHFHAASRDALGPQENLSDEDEEESGQEEEEEEEEMEEAPKKWQGIEAIFEAYQEYVDEWSIERQVLHSQCKRLEAQNFNLTRTAEQLSLTMGELVSQRQKVREERERLQAQLEHFRRCLTLPNIHWSRGQVNGHMPRW</sequence>
<keyword evidence="2" id="KW-1185">Reference proteome</keyword>
<protein>
    <submittedName>
        <fullName evidence="1">Uncharacterized protein</fullName>
    </submittedName>
</protein>
<comment type="caution">
    <text evidence="1">The sequence shown here is derived from an EMBL/GenBank/DDBJ whole genome shotgun (WGS) entry which is preliminary data.</text>
</comment>
<proteinExistence type="predicted"/>